<dbReference type="RefSeq" id="WP_263291268.1">
    <property type="nucleotide sequence ID" value="NZ_DAMAEN010000025.1"/>
</dbReference>
<keyword evidence="3" id="KW-1185">Reference proteome</keyword>
<feature type="region of interest" description="Disordered" evidence="1">
    <location>
        <begin position="22"/>
        <end position="43"/>
    </location>
</feature>
<dbReference type="EMBL" id="JAUKNN010000066">
    <property type="protein sequence ID" value="MDN8671409.1"/>
    <property type="molecule type" value="Genomic_DNA"/>
</dbReference>
<name>A0ABT8QI36_9GAMM</name>
<sequence>MTPPLLPGLERPAQGRVQGRLAVLHDDVASTPASTGRRLLSRS</sequence>
<evidence type="ECO:0000256" key="1">
    <source>
        <dbReference type="SAM" id="MobiDB-lite"/>
    </source>
</evidence>
<evidence type="ECO:0000313" key="3">
    <source>
        <dbReference type="Proteomes" id="UP001174315"/>
    </source>
</evidence>
<protein>
    <submittedName>
        <fullName evidence="2">Uncharacterized protein</fullName>
    </submittedName>
</protein>
<organism evidence="2 3">
    <name type="scientific">Stenotrophomonas indicatrix</name>
    <dbReference type="NCBI Taxonomy" id="2045451"/>
    <lineage>
        <taxon>Bacteria</taxon>
        <taxon>Pseudomonadati</taxon>
        <taxon>Pseudomonadota</taxon>
        <taxon>Gammaproteobacteria</taxon>
        <taxon>Lysobacterales</taxon>
        <taxon>Lysobacteraceae</taxon>
        <taxon>Stenotrophomonas</taxon>
    </lineage>
</organism>
<reference evidence="2" key="1">
    <citation type="submission" date="2023-07" db="EMBL/GenBank/DDBJ databases">
        <title>Stenotrophomonas isolates from soil.</title>
        <authorList>
            <person name="Sharma V."/>
            <person name="Zur-Pinska J."/>
            <person name="Hay A.G."/>
        </authorList>
    </citation>
    <scope>NUCLEOTIDE SEQUENCE</scope>
    <source>
        <strain evidence="2">C2</strain>
    </source>
</reference>
<gene>
    <name evidence="2" type="ORF">Q0S36_18865</name>
</gene>
<comment type="caution">
    <text evidence="2">The sequence shown here is derived from an EMBL/GenBank/DDBJ whole genome shotgun (WGS) entry which is preliminary data.</text>
</comment>
<dbReference type="Proteomes" id="UP001174315">
    <property type="component" value="Unassembled WGS sequence"/>
</dbReference>
<proteinExistence type="predicted"/>
<evidence type="ECO:0000313" key="2">
    <source>
        <dbReference type="EMBL" id="MDN8671409.1"/>
    </source>
</evidence>
<accession>A0ABT8QI36</accession>